<name>A0ABW5L6T1_9SPHI</name>
<keyword evidence="2" id="KW-1185">Reference proteome</keyword>
<reference evidence="2" key="1">
    <citation type="journal article" date="2019" name="Int. J. Syst. Evol. Microbiol.">
        <title>The Global Catalogue of Microorganisms (GCM) 10K type strain sequencing project: providing services to taxonomists for standard genome sequencing and annotation.</title>
        <authorList>
            <consortium name="The Broad Institute Genomics Platform"/>
            <consortium name="The Broad Institute Genome Sequencing Center for Infectious Disease"/>
            <person name="Wu L."/>
            <person name="Ma J."/>
        </authorList>
    </citation>
    <scope>NUCLEOTIDE SEQUENCE [LARGE SCALE GENOMIC DNA]</scope>
    <source>
        <strain evidence="2">KCTC 52298</strain>
    </source>
</reference>
<evidence type="ECO:0008006" key="3">
    <source>
        <dbReference type="Google" id="ProtNLM"/>
    </source>
</evidence>
<organism evidence="1 2">
    <name type="scientific">Sphingobacterium tabacisoli</name>
    <dbReference type="NCBI Taxonomy" id="2044855"/>
    <lineage>
        <taxon>Bacteria</taxon>
        <taxon>Pseudomonadati</taxon>
        <taxon>Bacteroidota</taxon>
        <taxon>Sphingobacteriia</taxon>
        <taxon>Sphingobacteriales</taxon>
        <taxon>Sphingobacteriaceae</taxon>
        <taxon>Sphingobacterium</taxon>
    </lineage>
</organism>
<protein>
    <recommendedName>
        <fullName evidence="3">Phage protein</fullName>
    </recommendedName>
</protein>
<dbReference type="EMBL" id="JBHULD010000025">
    <property type="protein sequence ID" value="MFD2556901.1"/>
    <property type="molecule type" value="Genomic_DNA"/>
</dbReference>
<accession>A0ABW5L6T1</accession>
<gene>
    <name evidence="1" type="ORF">ACFSQW_21100</name>
</gene>
<evidence type="ECO:0000313" key="2">
    <source>
        <dbReference type="Proteomes" id="UP001597440"/>
    </source>
</evidence>
<proteinExistence type="predicted"/>
<evidence type="ECO:0000313" key="1">
    <source>
        <dbReference type="EMBL" id="MFD2556901.1"/>
    </source>
</evidence>
<sequence length="65" mass="7275">MNKIIRKINSAVHIVLMAPIKLPVKVLNIVKYTALALGVLETILDKEETSDDKTKKKEVADEESK</sequence>
<comment type="caution">
    <text evidence="1">The sequence shown here is derived from an EMBL/GenBank/DDBJ whole genome shotgun (WGS) entry which is preliminary data.</text>
</comment>
<dbReference type="RefSeq" id="WP_210354707.1">
    <property type="nucleotide sequence ID" value="NZ_JAEQMU010000002.1"/>
</dbReference>
<dbReference type="Proteomes" id="UP001597440">
    <property type="component" value="Unassembled WGS sequence"/>
</dbReference>